<proteinExistence type="inferred from homology"/>
<evidence type="ECO:0000313" key="9">
    <source>
        <dbReference type="Proteomes" id="UP001331761"/>
    </source>
</evidence>
<dbReference type="Proteomes" id="UP001331761">
    <property type="component" value="Unassembled WGS sequence"/>
</dbReference>
<dbReference type="GO" id="GO:0033619">
    <property type="term" value="P:membrane protein proteolysis"/>
    <property type="evidence" value="ECO:0007669"/>
    <property type="project" value="TreeGrafter"/>
</dbReference>
<dbReference type="GO" id="GO:0005765">
    <property type="term" value="C:lysosomal membrane"/>
    <property type="evidence" value="ECO:0007669"/>
    <property type="project" value="TreeGrafter"/>
</dbReference>
<comment type="subcellular location">
    <subcellularLocation>
        <location evidence="1">Endomembrane system</location>
        <topology evidence="1">Multi-pass membrane protein</topology>
    </subcellularLocation>
</comment>
<sequence>MEVLSCVPLCQCCSRDVCREAGVWCVCTDVCMTSRLSVSPEKQVGWLSCAIEFTVCMLSLGVCIIWFIYRRSPYAFILLNFINVTICLIVAVVVRLPNVQSIAVCMIIMFVHDVVMVFVTPFFTREGCSVMEEFVTGIACSSRNTERYPIAPIDAPLPEPFPFIMQVPIVVPMEPCVDLDIEKGFKMAFLTLSDILVPGMLVAHCFVMDSFSEPNRIFYGVLCSIGYGFGLILMSVASVLMDMGQPALLYLDTSAYYGIDLKTSLLQQLVQIRHESQHKATA</sequence>
<comment type="caution">
    <text evidence="8">The sequence shown here is derived from an EMBL/GenBank/DDBJ whole genome shotgun (WGS) entry which is preliminary data.</text>
</comment>
<evidence type="ECO:0000256" key="6">
    <source>
        <dbReference type="ARBA" id="ARBA00023136"/>
    </source>
</evidence>
<evidence type="ECO:0000256" key="5">
    <source>
        <dbReference type="ARBA" id="ARBA00022989"/>
    </source>
</evidence>
<dbReference type="PANTHER" id="PTHR12174:SF103">
    <property type="entry name" value="INTRAMEMBRANE PROTEASE (IMPAS) FAMILY"/>
    <property type="match status" value="1"/>
</dbReference>
<dbReference type="GO" id="GO:0042500">
    <property type="term" value="F:aspartic endopeptidase activity, intramembrane cleaving"/>
    <property type="evidence" value="ECO:0007669"/>
    <property type="project" value="InterPro"/>
</dbReference>
<feature type="transmembrane region" description="Helical" evidence="7">
    <location>
        <begin position="44"/>
        <end position="68"/>
    </location>
</feature>
<accession>A0AAN8FPS7</accession>
<keyword evidence="9" id="KW-1185">Reference proteome</keyword>
<keyword evidence="5 7" id="KW-1133">Transmembrane helix</keyword>
<protein>
    <submittedName>
        <fullName evidence="8">Uncharacterized protein</fullName>
    </submittedName>
</protein>
<evidence type="ECO:0000256" key="3">
    <source>
        <dbReference type="ARBA" id="ARBA00022692"/>
    </source>
</evidence>
<dbReference type="Pfam" id="PF04258">
    <property type="entry name" value="Peptidase_A22B"/>
    <property type="match status" value="1"/>
</dbReference>
<dbReference type="GO" id="GO:0030660">
    <property type="term" value="C:Golgi-associated vesicle membrane"/>
    <property type="evidence" value="ECO:0007669"/>
    <property type="project" value="TreeGrafter"/>
</dbReference>
<feature type="transmembrane region" description="Helical" evidence="7">
    <location>
        <begin position="101"/>
        <end position="123"/>
    </location>
</feature>
<dbReference type="GO" id="GO:0098553">
    <property type="term" value="C:lumenal side of endoplasmic reticulum membrane"/>
    <property type="evidence" value="ECO:0007669"/>
    <property type="project" value="TreeGrafter"/>
</dbReference>
<reference evidence="8 9" key="1">
    <citation type="submission" date="2019-10" db="EMBL/GenBank/DDBJ databases">
        <title>Assembly and Annotation for the nematode Trichostrongylus colubriformis.</title>
        <authorList>
            <person name="Martin J."/>
        </authorList>
    </citation>
    <scope>NUCLEOTIDE SEQUENCE [LARGE SCALE GENOMIC DNA]</scope>
    <source>
        <strain evidence="8">G859</strain>
        <tissue evidence="8">Whole worm</tissue>
    </source>
</reference>
<gene>
    <name evidence="8" type="ORF">GCK32_013812</name>
</gene>
<evidence type="ECO:0000313" key="8">
    <source>
        <dbReference type="EMBL" id="KAK5982792.1"/>
    </source>
</evidence>
<dbReference type="AlphaFoldDB" id="A0AAN8FPS7"/>
<feature type="transmembrane region" description="Helical" evidence="7">
    <location>
        <begin position="187"/>
        <end position="207"/>
    </location>
</feature>
<feature type="transmembrane region" description="Helical" evidence="7">
    <location>
        <begin position="74"/>
        <end position="94"/>
    </location>
</feature>
<dbReference type="InterPro" id="IPR007369">
    <property type="entry name" value="Peptidase_A22B_SPP"/>
</dbReference>
<keyword evidence="6 7" id="KW-0472">Membrane</keyword>
<evidence type="ECO:0000256" key="4">
    <source>
        <dbReference type="ARBA" id="ARBA00022801"/>
    </source>
</evidence>
<comment type="similarity">
    <text evidence="2">Belongs to the peptidase A22B family.</text>
</comment>
<evidence type="ECO:0000256" key="7">
    <source>
        <dbReference type="SAM" id="Phobius"/>
    </source>
</evidence>
<dbReference type="SMART" id="SM00730">
    <property type="entry name" value="PSN"/>
    <property type="match status" value="1"/>
</dbReference>
<name>A0AAN8FPS7_TRICO</name>
<dbReference type="PANTHER" id="PTHR12174">
    <property type="entry name" value="SIGNAL PEPTIDE PEPTIDASE"/>
    <property type="match status" value="1"/>
</dbReference>
<evidence type="ECO:0000256" key="2">
    <source>
        <dbReference type="ARBA" id="ARBA00006859"/>
    </source>
</evidence>
<dbReference type="EMBL" id="WIXE01004733">
    <property type="protein sequence ID" value="KAK5982792.1"/>
    <property type="molecule type" value="Genomic_DNA"/>
</dbReference>
<dbReference type="InterPro" id="IPR006639">
    <property type="entry name" value="Preselin/SPP"/>
</dbReference>
<organism evidence="8 9">
    <name type="scientific">Trichostrongylus colubriformis</name>
    <name type="common">Black scour worm</name>
    <dbReference type="NCBI Taxonomy" id="6319"/>
    <lineage>
        <taxon>Eukaryota</taxon>
        <taxon>Metazoa</taxon>
        <taxon>Ecdysozoa</taxon>
        <taxon>Nematoda</taxon>
        <taxon>Chromadorea</taxon>
        <taxon>Rhabditida</taxon>
        <taxon>Rhabditina</taxon>
        <taxon>Rhabditomorpha</taxon>
        <taxon>Strongyloidea</taxon>
        <taxon>Trichostrongylidae</taxon>
        <taxon>Trichostrongylus</taxon>
    </lineage>
</organism>
<dbReference type="GO" id="GO:0098554">
    <property type="term" value="C:cytoplasmic side of endoplasmic reticulum membrane"/>
    <property type="evidence" value="ECO:0007669"/>
    <property type="project" value="TreeGrafter"/>
</dbReference>
<evidence type="ECO:0000256" key="1">
    <source>
        <dbReference type="ARBA" id="ARBA00004127"/>
    </source>
</evidence>
<keyword evidence="3 7" id="KW-0812">Transmembrane</keyword>
<keyword evidence="4" id="KW-0378">Hydrolase</keyword>
<feature type="transmembrane region" description="Helical" evidence="7">
    <location>
        <begin position="219"/>
        <end position="241"/>
    </location>
</feature>